<dbReference type="PANTHER" id="PTHR30055">
    <property type="entry name" value="HTH-TYPE TRANSCRIPTIONAL REGULATOR RUTR"/>
    <property type="match status" value="1"/>
</dbReference>
<dbReference type="Pfam" id="PF00440">
    <property type="entry name" value="TetR_N"/>
    <property type="match status" value="1"/>
</dbReference>
<dbReference type="InterPro" id="IPR001647">
    <property type="entry name" value="HTH_TetR"/>
</dbReference>
<dbReference type="Gene3D" id="1.10.10.60">
    <property type="entry name" value="Homeodomain-like"/>
    <property type="match status" value="1"/>
</dbReference>
<accession>A0ABS7U759</accession>
<dbReference type="InterPro" id="IPR023772">
    <property type="entry name" value="DNA-bd_HTH_TetR-type_CS"/>
</dbReference>
<evidence type="ECO:0000256" key="1">
    <source>
        <dbReference type="ARBA" id="ARBA00023015"/>
    </source>
</evidence>
<dbReference type="SUPFAM" id="SSF46689">
    <property type="entry name" value="Homeodomain-like"/>
    <property type="match status" value="1"/>
</dbReference>
<feature type="region of interest" description="Disordered" evidence="5">
    <location>
        <begin position="1"/>
        <end position="22"/>
    </location>
</feature>
<protein>
    <submittedName>
        <fullName evidence="7">TetR family transcriptional regulator</fullName>
    </submittedName>
</protein>
<feature type="domain" description="HTH tetR-type" evidence="6">
    <location>
        <begin position="20"/>
        <end position="80"/>
    </location>
</feature>
<organism evidence="7 8">
    <name type="scientific">Nocardioides mangrovi</name>
    <dbReference type="NCBI Taxonomy" id="2874580"/>
    <lineage>
        <taxon>Bacteria</taxon>
        <taxon>Bacillati</taxon>
        <taxon>Actinomycetota</taxon>
        <taxon>Actinomycetes</taxon>
        <taxon>Propionibacteriales</taxon>
        <taxon>Nocardioidaceae</taxon>
        <taxon>Nocardioides</taxon>
    </lineage>
</organism>
<dbReference type="PRINTS" id="PR00455">
    <property type="entry name" value="HTHTETR"/>
</dbReference>
<keyword evidence="1" id="KW-0805">Transcription regulation</keyword>
<evidence type="ECO:0000256" key="2">
    <source>
        <dbReference type="ARBA" id="ARBA00023125"/>
    </source>
</evidence>
<dbReference type="PROSITE" id="PS01081">
    <property type="entry name" value="HTH_TETR_1"/>
    <property type="match status" value="1"/>
</dbReference>
<keyword evidence="8" id="KW-1185">Reference proteome</keyword>
<evidence type="ECO:0000256" key="5">
    <source>
        <dbReference type="SAM" id="MobiDB-lite"/>
    </source>
</evidence>
<feature type="DNA-binding region" description="H-T-H motif" evidence="4">
    <location>
        <begin position="43"/>
        <end position="62"/>
    </location>
</feature>
<feature type="compositionally biased region" description="Basic and acidic residues" evidence="5">
    <location>
        <begin position="12"/>
        <end position="22"/>
    </location>
</feature>
<proteinExistence type="predicted"/>
<dbReference type="RefSeq" id="WP_224120907.1">
    <property type="nucleotide sequence ID" value="NZ_JAIQZJ010000001.1"/>
</dbReference>
<dbReference type="PANTHER" id="PTHR30055:SF238">
    <property type="entry name" value="MYCOFACTOCIN BIOSYNTHESIS TRANSCRIPTIONAL REGULATOR MFTR-RELATED"/>
    <property type="match status" value="1"/>
</dbReference>
<sequence length="191" mass="21185">MTDRGTTPPPEQGRRETHKASTRRALEDAALRRFAEDGFDQTSVESIAADAGVSTRTFFRYFATKDEVLDMGRDERQAELRAALRELVRRDLSDFEVVRAAVATLARSFEDDRERVELRQRAAASSVLLRGRVFDMVLSWEYVVARELGGDVAAQSLAAAGFGVFRAAATTWMFEGGSLTDLVNAGFDALR</sequence>
<dbReference type="EMBL" id="JAIQZJ010000001">
    <property type="protein sequence ID" value="MBZ5736527.1"/>
    <property type="molecule type" value="Genomic_DNA"/>
</dbReference>
<evidence type="ECO:0000256" key="3">
    <source>
        <dbReference type="ARBA" id="ARBA00023163"/>
    </source>
</evidence>
<name>A0ABS7U759_9ACTN</name>
<evidence type="ECO:0000259" key="6">
    <source>
        <dbReference type="PROSITE" id="PS50977"/>
    </source>
</evidence>
<evidence type="ECO:0000313" key="8">
    <source>
        <dbReference type="Proteomes" id="UP000780875"/>
    </source>
</evidence>
<evidence type="ECO:0000256" key="4">
    <source>
        <dbReference type="PROSITE-ProRule" id="PRU00335"/>
    </source>
</evidence>
<reference evidence="7 8" key="1">
    <citation type="submission" date="2021-09" db="EMBL/GenBank/DDBJ databases">
        <title>Whole genome sequence of Nocardioides sp. GBK3QG-3.</title>
        <authorList>
            <person name="Tuo L."/>
        </authorList>
    </citation>
    <scope>NUCLEOTIDE SEQUENCE [LARGE SCALE GENOMIC DNA]</scope>
    <source>
        <strain evidence="7 8">GBK3QG-3</strain>
    </source>
</reference>
<gene>
    <name evidence="7" type="ORF">K8U61_00020</name>
</gene>
<keyword evidence="2 4" id="KW-0238">DNA-binding</keyword>
<evidence type="ECO:0000313" key="7">
    <source>
        <dbReference type="EMBL" id="MBZ5736527.1"/>
    </source>
</evidence>
<dbReference type="Proteomes" id="UP000780875">
    <property type="component" value="Unassembled WGS sequence"/>
</dbReference>
<dbReference type="PROSITE" id="PS50977">
    <property type="entry name" value="HTH_TETR_2"/>
    <property type="match status" value="1"/>
</dbReference>
<dbReference type="InterPro" id="IPR009057">
    <property type="entry name" value="Homeodomain-like_sf"/>
</dbReference>
<comment type="caution">
    <text evidence="7">The sequence shown here is derived from an EMBL/GenBank/DDBJ whole genome shotgun (WGS) entry which is preliminary data.</text>
</comment>
<dbReference type="Gene3D" id="1.10.357.10">
    <property type="entry name" value="Tetracycline Repressor, domain 2"/>
    <property type="match status" value="1"/>
</dbReference>
<keyword evidence="3" id="KW-0804">Transcription</keyword>
<dbReference type="InterPro" id="IPR050109">
    <property type="entry name" value="HTH-type_TetR-like_transc_reg"/>
</dbReference>